<feature type="compositionally biased region" description="Basic residues" evidence="1">
    <location>
        <begin position="88"/>
        <end position="100"/>
    </location>
</feature>
<name>A0AAD7C6R1_MYCRO</name>
<comment type="caution">
    <text evidence="2">The sequence shown here is derived from an EMBL/GenBank/DDBJ whole genome shotgun (WGS) entry which is preliminary data.</text>
</comment>
<feature type="region of interest" description="Disordered" evidence="1">
    <location>
        <begin position="593"/>
        <end position="612"/>
    </location>
</feature>
<feature type="compositionally biased region" description="Basic residues" evidence="1">
    <location>
        <begin position="462"/>
        <end position="478"/>
    </location>
</feature>
<dbReference type="AlphaFoldDB" id="A0AAD7C6R1"/>
<feature type="compositionally biased region" description="Pro residues" evidence="1">
    <location>
        <begin position="491"/>
        <end position="512"/>
    </location>
</feature>
<feature type="region of interest" description="Disordered" evidence="1">
    <location>
        <begin position="324"/>
        <end position="348"/>
    </location>
</feature>
<evidence type="ECO:0000313" key="3">
    <source>
        <dbReference type="Proteomes" id="UP001221757"/>
    </source>
</evidence>
<dbReference type="Proteomes" id="UP001221757">
    <property type="component" value="Unassembled WGS sequence"/>
</dbReference>
<accession>A0AAD7C6R1</accession>
<evidence type="ECO:0000313" key="2">
    <source>
        <dbReference type="EMBL" id="KAJ7640592.1"/>
    </source>
</evidence>
<feature type="compositionally biased region" description="Basic residues" evidence="1">
    <location>
        <begin position="326"/>
        <end position="335"/>
    </location>
</feature>
<gene>
    <name evidence="2" type="ORF">B0H17DRAFT_1187139</name>
</gene>
<feature type="region of interest" description="Disordered" evidence="1">
    <location>
        <begin position="212"/>
        <end position="238"/>
    </location>
</feature>
<feature type="compositionally biased region" description="Basic residues" evidence="1">
    <location>
        <begin position="376"/>
        <end position="385"/>
    </location>
</feature>
<dbReference type="EMBL" id="JARKIE010000425">
    <property type="protein sequence ID" value="KAJ7640592.1"/>
    <property type="molecule type" value="Genomic_DNA"/>
</dbReference>
<protein>
    <submittedName>
        <fullName evidence="2">Uncharacterized protein</fullName>
    </submittedName>
</protein>
<sequence>MAQVARYRVQVMASQETQIDSEGLKMGGFPACCGSVETHLKPKRSARRAQRAERKVSRCDVIAGGNGMHSSVAPVSQSEMPARTRGPGGRRSRTERHRITRGCGPSEPLSYLPCHRGQVRILILNQASVRQSDARAGDKADPSQKIAGLTKQIIHGNRFAGTPQEDRGEDSLERIADTPCHCMAHKTKGEDSSARARLYLWRDRGSGVLLAQNREKATSGKSRTKDEASRGRSRMKDSEKRVIDSDIGSFGRIRPLEVIYRAVFFFRIFAPPCRITIRSSWTVRLRLRLPLLAAGVTAAALFFTRPARSRVRIRDRRGVALEARRARGRGAHSRRAGSALSLAAAGRKQRRRRYHRHFVCAWAAADTQTQTQTQTQRRKATKPQSRKAVDSLDTGAATSMRSSVSVSDLARADARSRELSSKQQRRRAPPGTRRAGVSYPGTETISKRASRGAYSDADYPRACRHRAAARSRPPRPHSSRAPSPRSSPYSPGVPPLPPLRPLHRLPPAPAPPLQSEDASASVSSSLTVRLRDASACASRSSPPICLLILVLHRRRLNVRHGADDSIHAWRTHMLEARQAWRCDGHVVARGGAAGCGATGRRQARVRGGPHQETRPTWVALEGASRVCLRARRTGVLSLWKAREKSVSGFASASATDAGWPWRRGSDGVRDRRMHTRVASEARRAGGRVVAREGAAGSGSMWAAAGLLGGAHAHGWPCVHDARARRPWRHSGLGGRVGALSLSKVLREQRAFSGSAGVRGLGGVAGSGASQRSTRAKRRRVRLAGALYLAGARRARWHSGLGVRRGSGLASLEARRAHCRRPCDIQSRPLVDRERGDVNGGGRKHRICSDTKRTGGTRGAVGTALHVARRGGRLAPATVAEEDSEHDVHGWMWRAGGGEGCAGKAPGMLGWGGCKGEDTCETMYVASADGEGREEGRDDTCVGYSPATATRVTPGRMRGRRRRLYRPHRVSAGKASWGVDGSTAHVVSVW</sequence>
<feature type="compositionally biased region" description="Basic and acidic residues" evidence="1">
    <location>
        <begin position="410"/>
        <end position="420"/>
    </location>
</feature>
<proteinExistence type="predicted"/>
<feature type="compositionally biased region" description="Polar residues" evidence="1">
    <location>
        <begin position="396"/>
        <end position="406"/>
    </location>
</feature>
<organism evidence="2 3">
    <name type="scientific">Mycena rosella</name>
    <name type="common">Pink bonnet</name>
    <name type="synonym">Agaricus rosellus</name>
    <dbReference type="NCBI Taxonomy" id="1033263"/>
    <lineage>
        <taxon>Eukaryota</taxon>
        <taxon>Fungi</taxon>
        <taxon>Dikarya</taxon>
        <taxon>Basidiomycota</taxon>
        <taxon>Agaricomycotina</taxon>
        <taxon>Agaricomycetes</taxon>
        <taxon>Agaricomycetidae</taxon>
        <taxon>Agaricales</taxon>
        <taxon>Marasmiineae</taxon>
        <taxon>Mycenaceae</taxon>
        <taxon>Mycena</taxon>
    </lineage>
</organism>
<feature type="compositionally biased region" description="Low complexity" evidence="1">
    <location>
        <begin position="479"/>
        <end position="490"/>
    </location>
</feature>
<feature type="region of interest" description="Disordered" evidence="1">
    <location>
        <begin position="831"/>
        <end position="857"/>
    </location>
</feature>
<reference evidence="2" key="1">
    <citation type="submission" date="2023-03" db="EMBL/GenBank/DDBJ databases">
        <title>Massive genome expansion in bonnet fungi (Mycena s.s.) driven by repeated elements and novel gene families across ecological guilds.</title>
        <authorList>
            <consortium name="Lawrence Berkeley National Laboratory"/>
            <person name="Harder C.B."/>
            <person name="Miyauchi S."/>
            <person name="Viragh M."/>
            <person name="Kuo A."/>
            <person name="Thoen E."/>
            <person name="Andreopoulos B."/>
            <person name="Lu D."/>
            <person name="Skrede I."/>
            <person name="Drula E."/>
            <person name="Henrissat B."/>
            <person name="Morin E."/>
            <person name="Kohler A."/>
            <person name="Barry K."/>
            <person name="LaButti K."/>
            <person name="Morin E."/>
            <person name="Salamov A."/>
            <person name="Lipzen A."/>
            <person name="Mereny Z."/>
            <person name="Hegedus B."/>
            <person name="Baldrian P."/>
            <person name="Stursova M."/>
            <person name="Weitz H."/>
            <person name="Taylor A."/>
            <person name="Grigoriev I.V."/>
            <person name="Nagy L.G."/>
            <person name="Martin F."/>
            <person name="Kauserud H."/>
        </authorList>
    </citation>
    <scope>NUCLEOTIDE SEQUENCE</scope>
    <source>
        <strain evidence="2">CBHHK067</strain>
    </source>
</reference>
<feature type="region of interest" description="Disordered" evidence="1">
    <location>
        <begin position="367"/>
        <end position="519"/>
    </location>
</feature>
<feature type="compositionally biased region" description="Low complexity" evidence="1">
    <location>
        <begin position="336"/>
        <end position="346"/>
    </location>
</feature>
<keyword evidence="3" id="KW-1185">Reference proteome</keyword>
<evidence type="ECO:0000256" key="1">
    <source>
        <dbReference type="SAM" id="MobiDB-lite"/>
    </source>
</evidence>
<feature type="region of interest" description="Disordered" evidence="1">
    <location>
        <begin position="63"/>
        <end position="104"/>
    </location>
</feature>
<feature type="compositionally biased region" description="Basic and acidic residues" evidence="1">
    <location>
        <begin position="213"/>
        <end position="238"/>
    </location>
</feature>